<evidence type="ECO:0000313" key="6">
    <source>
        <dbReference type="EMBL" id="GER22595.1"/>
    </source>
</evidence>
<dbReference type="Gene3D" id="1.10.540.10">
    <property type="entry name" value="Acyl-CoA dehydrogenase/oxidase, N-terminal domain"/>
    <property type="match status" value="1"/>
</dbReference>
<dbReference type="GO" id="GO:0005737">
    <property type="term" value="C:cytoplasm"/>
    <property type="evidence" value="ECO:0007669"/>
    <property type="project" value="TreeGrafter"/>
</dbReference>
<dbReference type="SUPFAM" id="SSF47203">
    <property type="entry name" value="Acyl-CoA dehydrogenase C-terminal domain-like"/>
    <property type="match status" value="1"/>
</dbReference>
<evidence type="ECO:0000256" key="3">
    <source>
        <dbReference type="SAM" id="MobiDB-lite"/>
    </source>
</evidence>
<dbReference type="SUPFAM" id="SSF56645">
    <property type="entry name" value="Acyl-CoA dehydrogenase NM domain-like"/>
    <property type="match status" value="1"/>
</dbReference>
<evidence type="ECO:0000259" key="4">
    <source>
        <dbReference type="Pfam" id="PF02771"/>
    </source>
</evidence>
<dbReference type="GO" id="GO:0033539">
    <property type="term" value="P:fatty acid beta-oxidation using acyl-CoA dehydrogenase"/>
    <property type="evidence" value="ECO:0007669"/>
    <property type="project" value="TreeGrafter"/>
</dbReference>
<comment type="similarity">
    <text evidence="2">Belongs to the HpaH/HsaA monooxygenase family.</text>
</comment>
<feature type="region of interest" description="Disordered" evidence="3">
    <location>
        <begin position="1"/>
        <end position="63"/>
    </location>
</feature>
<dbReference type="EMBL" id="BKDJ01000004">
    <property type="protein sequence ID" value="GER22595.1"/>
    <property type="molecule type" value="Genomic_DNA"/>
</dbReference>
<dbReference type="PANTHER" id="PTHR48083">
    <property type="entry name" value="MEDIUM-CHAIN SPECIFIC ACYL-COA DEHYDROGENASE, MITOCHONDRIAL-RELATED"/>
    <property type="match status" value="1"/>
</dbReference>
<keyword evidence="1" id="KW-0560">Oxidoreductase</keyword>
<name>A0A5A7NP13_9MICC</name>
<evidence type="ECO:0008006" key="8">
    <source>
        <dbReference type="Google" id="ProtNLM"/>
    </source>
</evidence>
<dbReference type="InterPro" id="IPR050741">
    <property type="entry name" value="Acyl-CoA_dehydrogenase"/>
</dbReference>
<dbReference type="GO" id="GO:0050660">
    <property type="term" value="F:flavin adenine dinucleotide binding"/>
    <property type="evidence" value="ECO:0007669"/>
    <property type="project" value="InterPro"/>
</dbReference>
<reference evidence="6 7" key="1">
    <citation type="submission" date="2019-09" db="EMBL/GenBank/DDBJ databases">
        <title>Arthrobacter zafarii sp. nov., a moderately thermotolerant and halotolerant actinobacterium isolated from Cholistan desert soil of Pakistan.</title>
        <authorList>
            <person name="Amin A."/>
            <person name="Ahmed I."/>
            <person name="Khalid N."/>
            <person name="Schumann P."/>
            <person name="Busse H.J."/>
            <person name="Khan I.U."/>
            <person name="Li S."/>
            <person name="Li W.J."/>
        </authorList>
    </citation>
    <scope>NUCLEOTIDE SEQUENCE [LARGE SCALE GENOMIC DNA]</scope>
    <source>
        <strain evidence="6 7">NCCP-1664</strain>
    </source>
</reference>
<dbReference type="InterPro" id="IPR036250">
    <property type="entry name" value="AcylCo_DH-like_C"/>
</dbReference>
<dbReference type="InterPro" id="IPR046373">
    <property type="entry name" value="Acyl-CoA_Oxase/DH_mid-dom_sf"/>
</dbReference>
<keyword evidence="7" id="KW-1185">Reference proteome</keyword>
<feature type="compositionally biased region" description="Basic residues" evidence="3">
    <location>
        <begin position="27"/>
        <end position="37"/>
    </location>
</feature>
<evidence type="ECO:0000256" key="2">
    <source>
        <dbReference type="ARBA" id="ARBA00049661"/>
    </source>
</evidence>
<protein>
    <recommendedName>
        <fullName evidence="8">Monooxygenase</fullName>
    </recommendedName>
</protein>
<feature type="compositionally biased region" description="Polar residues" evidence="3">
    <location>
        <begin position="52"/>
        <end position="63"/>
    </location>
</feature>
<dbReference type="InterPro" id="IPR009100">
    <property type="entry name" value="AcylCoA_DH/oxidase_NM_dom_sf"/>
</dbReference>
<comment type="caution">
    <text evidence="6">The sequence shown here is derived from an EMBL/GenBank/DDBJ whole genome shotgun (WGS) entry which is preliminary data.</text>
</comment>
<gene>
    <name evidence="6" type="ORF">NCCP1664_10920</name>
</gene>
<proteinExistence type="inferred from homology"/>
<organism evidence="6 7">
    <name type="scientific">Zafaria cholistanensis</name>
    <dbReference type="NCBI Taxonomy" id="1682741"/>
    <lineage>
        <taxon>Bacteria</taxon>
        <taxon>Bacillati</taxon>
        <taxon>Actinomycetota</taxon>
        <taxon>Actinomycetes</taxon>
        <taxon>Micrococcales</taxon>
        <taxon>Micrococcaceae</taxon>
        <taxon>Zafaria</taxon>
    </lineage>
</organism>
<dbReference type="PANTHER" id="PTHR48083:SF19">
    <property type="entry name" value="FLAVIN-DEPENDENT MONOOXYGENASE, OXYGENASE SUBUNIT HSAA"/>
    <property type="match status" value="1"/>
</dbReference>
<evidence type="ECO:0000256" key="1">
    <source>
        <dbReference type="ARBA" id="ARBA00023002"/>
    </source>
</evidence>
<dbReference type="GO" id="GO:0003995">
    <property type="term" value="F:acyl-CoA dehydrogenase activity"/>
    <property type="evidence" value="ECO:0007669"/>
    <property type="project" value="TreeGrafter"/>
</dbReference>
<dbReference type="Pfam" id="PF02771">
    <property type="entry name" value="Acyl-CoA_dh_N"/>
    <property type="match status" value="1"/>
</dbReference>
<dbReference type="GO" id="GO:0016712">
    <property type="term" value="F:oxidoreductase activity, acting on paired donors, with incorporation or reduction of molecular oxygen, reduced flavin or flavoprotein as one donor, and incorporation of one atom of oxygen"/>
    <property type="evidence" value="ECO:0007669"/>
    <property type="project" value="TreeGrafter"/>
</dbReference>
<feature type="domain" description="Acyl-CoA dehydrogenase C-terminal" evidence="5">
    <location>
        <begin position="352"/>
        <end position="488"/>
    </location>
</feature>
<accession>A0A5A7NP13</accession>
<dbReference type="InterPro" id="IPR013107">
    <property type="entry name" value="Acyl-CoA_DH_C"/>
</dbReference>
<dbReference type="InterPro" id="IPR037069">
    <property type="entry name" value="AcylCoA_DH/ox_N_sf"/>
</dbReference>
<dbReference type="Pfam" id="PF08028">
    <property type="entry name" value="Acyl-CoA_dh_2"/>
    <property type="match status" value="1"/>
</dbReference>
<dbReference type="Gene3D" id="2.40.110.10">
    <property type="entry name" value="Butyryl-CoA Dehydrogenase, subunit A, domain 2"/>
    <property type="match status" value="1"/>
</dbReference>
<feature type="domain" description="Acyl-CoA dehydrogenase/oxidase N-terminal" evidence="4">
    <location>
        <begin position="129"/>
        <end position="223"/>
    </location>
</feature>
<evidence type="ECO:0000313" key="7">
    <source>
        <dbReference type="Proteomes" id="UP000325307"/>
    </source>
</evidence>
<evidence type="ECO:0000259" key="5">
    <source>
        <dbReference type="Pfam" id="PF08028"/>
    </source>
</evidence>
<dbReference type="AlphaFoldDB" id="A0A5A7NP13"/>
<sequence length="518" mass="55948">MTPDPSCGDAADREQRNMASRGFTACHVRRGRVRRGRGPPSLVETDRERNRSGQTTQPAGGTVTQQIHPVQQIHALQQIHHVPRSQQDPQGTLAREGRAAAAVAHTATETRTVPVYEELAGRFRPIFDRIAEGASLRERNHVLPDAQIRELAQAGFGALRVPAGDGGFGATLPQLFALLTELAAADSNIAQALRGHFAFVEDRLVAAPGPERDRWLERFVRGELVGNSWTEVGAVKIGEVATKVVPAPELGAGRFRINGTKYYSTGSIYADWLDTYAERTDTGARVIAAVSAHQPGVTHHDNWDGFGQRTTGSGTSTFVDAVVEGENLIDFDTRFKYQTAFYQAVLLTVLAGSVRAAQREFSGEVRTRTRTFSHAAAPLWREDPQILQVVGELAAAGFAGEAVVERVATALQGAYEGALALRAGSIGPTEEERLNDLAELASAEGQVALTPLAVDALSHAFDALAASATSVEKNLDRHWRNARTAGNHNPWVYKARLVGDRSVNGTELPRVWAIGASR</sequence>
<dbReference type="Proteomes" id="UP000325307">
    <property type="component" value="Unassembled WGS sequence"/>
</dbReference>
<dbReference type="InterPro" id="IPR013786">
    <property type="entry name" value="AcylCoA_DH/ox_N"/>
</dbReference>
<dbReference type="Gene3D" id="1.20.140.10">
    <property type="entry name" value="Butyryl-CoA Dehydrogenase, subunit A, domain 3"/>
    <property type="match status" value="1"/>
</dbReference>